<dbReference type="FunFam" id="3.30.1130.10:FF:000001">
    <property type="entry name" value="GTP cyclohydrolase 1"/>
    <property type="match status" value="1"/>
</dbReference>
<dbReference type="PROSITE" id="PS00860">
    <property type="entry name" value="GTP_CYCLOHYDROL_1_2"/>
    <property type="match status" value="1"/>
</dbReference>
<dbReference type="SUPFAM" id="SSF55620">
    <property type="entry name" value="Tetrahydrobiopterin biosynthesis enzymes-like"/>
    <property type="match status" value="1"/>
</dbReference>
<evidence type="ECO:0000256" key="1">
    <source>
        <dbReference type="ARBA" id="ARBA00001052"/>
    </source>
</evidence>
<gene>
    <name evidence="6" type="primary">folE</name>
    <name evidence="8" type="ORF">AFM12_01900</name>
</gene>
<dbReference type="Proteomes" id="UP000050454">
    <property type="component" value="Unassembled WGS sequence"/>
</dbReference>
<dbReference type="InterPro" id="IPR018234">
    <property type="entry name" value="GTP_CycHdrlase_I_CS"/>
</dbReference>
<evidence type="ECO:0000256" key="4">
    <source>
        <dbReference type="ARBA" id="ARBA00022563"/>
    </source>
</evidence>
<dbReference type="NCBIfam" id="NF006826">
    <property type="entry name" value="PRK09347.1-3"/>
    <property type="match status" value="1"/>
</dbReference>
<dbReference type="Pfam" id="PF01227">
    <property type="entry name" value="GTP_cyclohydroI"/>
    <property type="match status" value="1"/>
</dbReference>
<dbReference type="HAMAP" id="MF_00223">
    <property type="entry name" value="FolE"/>
    <property type="match status" value="1"/>
</dbReference>
<accession>A0A0P7BQF1</accession>
<keyword evidence="5 6" id="KW-0378">Hydrolase</keyword>
<dbReference type="NCBIfam" id="TIGR00063">
    <property type="entry name" value="folE"/>
    <property type="match status" value="1"/>
</dbReference>
<dbReference type="GO" id="GO:0005525">
    <property type="term" value="F:GTP binding"/>
    <property type="evidence" value="ECO:0007669"/>
    <property type="project" value="UniProtKB-KW"/>
</dbReference>
<evidence type="ECO:0000313" key="8">
    <source>
        <dbReference type="EMBL" id="KPM49394.1"/>
    </source>
</evidence>
<dbReference type="EMBL" id="LGTQ01000005">
    <property type="protein sequence ID" value="KPM49394.1"/>
    <property type="molecule type" value="Genomic_DNA"/>
</dbReference>
<evidence type="ECO:0000256" key="3">
    <source>
        <dbReference type="ARBA" id="ARBA00008085"/>
    </source>
</evidence>
<proteinExistence type="inferred from homology"/>
<dbReference type="GO" id="GO:0006729">
    <property type="term" value="P:tetrahydrobiopterin biosynthetic process"/>
    <property type="evidence" value="ECO:0007669"/>
    <property type="project" value="TreeGrafter"/>
</dbReference>
<organism evidence="8 9">
    <name type="scientific">Jiulongibacter sediminis</name>
    <dbReference type="NCBI Taxonomy" id="1605367"/>
    <lineage>
        <taxon>Bacteria</taxon>
        <taxon>Pseudomonadati</taxon>
        <taxon>Bacteroidota</taxon>
        <taxon>Cytophagia</taxon>
        <taxon>Cytophagales</taxon>
        <taxon>Leadbetterellaceae</taxon>
        <taxon>Jiulongibacter</taxon>
    </lineage>
</organism>
<evidence type="ECO:0000259" key="7">
    <source>
        <dbReference type="Pfam" id="PF01227"/>
    </source>
</evidence>
<dbReference type="PANTHER" id="PTHR11109">
    <property type="entry name" value="GTP CYCLOHYDROLASE I"/>
    <property type="match status" value="1"/>
</dbReference>
<comment type="pathway">
    <text evidence="2 6">Cofactor biosynthesis; 7,8-dihydroneopterin triphosphate biosynthesis; 7,8-dihydroneopterin triphosphate from GTP: step 1/1.</text>
</comment>
<evidence type="ECO:0000256" key="5">
    <source>
        <dbReference type="ARBA" id="ARBA00022801"/>
    </source>
</evidence>
<dbReference type="Gene3D" id="3.30.1130.10">
    <property type="match status" value="1"/>
</dbReference>
<evidence type="ECO:0000313" key="9">
    <source>
        <dbReference type="Proteomes" id="UP000050454"/>
    </source>
</evidence>
<dbReference type="OrthoDB" id="9801207at2"/>
<dbReference type="Gene3D" id="1.10.286.10">
    <property type="match status" value="1"/>
</dbReference>
<sequence>MKLKETMSSTQHNDRKVDEIGDDHISSNIFDTPLRPDAFEMDDETKMAKIEEHFREIMHIMGLDLADDSLNGTPRRVAKMYVKELFSGLNPKNLPSLTHFKNHYKYKDMLVERDIMFHSNCEHHFVPIVGKAHVAYIANGHVIGLSKLHRIVNHFARRPQVQERMTIQIGEALKTVLGTESVAVILDADHMCVSSRGINDQTSSTVTSFYGGEFNNTDTRTEFIKMVGLRQNGMKY</sequence>
<dbReference type="NCBIfam" id="NF006825">
    <property type="entry name" value="PRK09347.1-2"/>
    <property type="match status" value="1"/>
</dbReference>
<dbReference type="InterPro" id="IPR043133">
    <property type="entry name" value="GTP-CH-I_C/QueF"/>
</dbReference>
<dbReference type="GO" id="GO:0046654">
    <property type="term" value="P:tetrahydrofolate biosynthetic process"/>
    <property type="evidence" value="ECO:0007669"/>
    <property type="project" value="UniProtKB-UniRule"/>
</dbReference>
<feature type="binding site" evidence="6">
    <location>
        <position position="192"/>
    </location>
    <ligand>
        <name>Zn(2+)</name>
        <dbReference type="ChEBI" id="CHEBI:29105"/>
    </ligand>
</feature>
<dbReference type="PANTHER" id="PTHR11109:SF7">
    <property type="entry name" value="GTP CYCLOHYDROLASE 1"/>
    <property type="match status" value="1"/>
</dbReference>
<dbReference type="PROSITE" id="PS00859">
    <property type="entry name" value="GTP_CYCLOHYDROL_1_1"/>
    <property type="match status" value="1"/>
</dbReference>
<evidence type="ECO:0000256" key="6">
    <source>
        <dbReference type="HAMAP-Rule" id="MF_00223"/>
    </source>
</evidence>
<dbReference type="NCBIfam" id="NF006824">
    <property type="entry name" value="PRK09347.1-1"/>
    <property type="match status" value="1"/>
</dbReference>
<comment type="similarity">
    <text evidence="3 6">Belongs to the GTP cyclohydrolase I family.</text>
</comment>
<keyword evidence="4 6" id="KW-0554">One-carbon metabolism</keyword>
<evidence type="ECO:0000256" key="2">
    <source>
        <dbReference type="ARBA" id="ARBA00005080"/>
    </source>
</evidence>
<dbReference type="InterPro" id="IPR043134">
    <property type="entry name" value="GTP-CH-I_N"/>
</dbReference>
<reference evidence="8 9" key="1">
    <citation type="submission" date="2015-07" db="EMBL/GenBank/DDBJ databases">
        <title>The draft genome sequence of Leadbetterella sp. JN14-9.</title>
        <authorList>
            <person name="Liu Y."/>
            <person name="Du J."/>
            <person name="Shao Z."/>
        </authorList>
    </citation>
    <scope>NUCLEOTIDE SEQUENCE [LARGE SCALE GENOMIC DNA]</scope>
    <source>
        <strain evidence="8 9">JN14-9</strain>
    </source>
</reference>
<name>A0A0P7BQF1_9BACT</name>
<dbReference type="GO" id="GO:0008270">
    <property type="term" value="F:zinc ion binding"/>
    <property type="evidence" value="ECO:0007669"/>
    <property type="project" value="UniProtKB-UniRule"/>
</dbReference>
<dbReference type="STRING" id="1605367.AFM12_01900"/>
<keyword evidence="9" id="KW-1185">Reference proteome</keyword>
<dbReference type="AlphaFoldDB" id="A0A0P7BQF1"/>
<keyword evidence="6" id="KW-0862">Zinc</keyword>
<dbReference type="GO" id="GO:0003934">
    <property type="term" value="F:GTP cyclohydrolase I activity"/>
    <property type="evidence" value="ECO:0007669"/>
    <property type="project" value="UniProtKB-UniRule"/>
</dbReference>
<dbReference type="GO" id="GO:0005737">
    <property type="term" value="C:cytoplasm"/>
    <property type="evidence" value="ECO:0007669"/>
    <property type="project" value="TreeGrafter"/>
</dbReference>
<feature type="domain" description="GTP cyclohydrolase I" evidence="7">
    <location>
        <begin position="50"/>
        <end position="227"/>
    </location>
</feature>
<dbReference type="PATRIC" id="fig|1605367.3.peg.1721"/>
<feature type="binding site" evidence="6">
    <location>
        <position position="121"/>
    </location>
    <ligand>
        <name>Zn(2+)</name>
        <dbReference type="ChEBI" id="CHEBI:29105"/>
    </ligand>
</feature>
<protein>
    <recommendedName>
        <fullName evidence="6">GTP cyclohydrolase 1</fullName>
        <ecNumber evidence="6">3.5.4.16</ecNumber>
    </recommendedName>
    <alternativeName>
        <fullName evidence="6">GTP cyclohydrolase I</fullName>
        <shortName evidence="6">GTP-CH-I</shortName>
    </alternativeName>
</protein>
<comment type="catalytic activity">
    <reaction evidence="1 6">
        <text>GTP + H2O = 7,8-dihydroneopterin 3'-triphosphate + formate + H(+)</text>
        <dbReference type="Rhea" id="RHEA:17473"/>
        <dbReference type="ChEBI" id="CHEBI:15377"/>
        <dbReference type="ChEBI" id="CHEBI:15378"/>
        <dbReference type="ChEBI" id="CHEBI:15740"/>
        <dbReference type="ChEBI" id="CHEBI:37565"/>
        <dbReference type="ChEBI" id="CHEBI:58462"/>
        <dbReference type="EC" id="3.5.4.16"/>
    </reaction>
</comment>
<dbReference type="UniPathway" id="UPA00848">
    <property type="reaction ID" value="UER00151"/>
</dbReference>
<feature type="binding site" evidence="6">
    <location>
        <position position="124"/>
    </location>
    <ligand>
        <name>Zn(2+)</name>
        <dbReference type="ChEBI" id="CHEBI:29105"/>
    </ligand>
</feature>
<dbReference type="GO" id="GO:0006730">
    <property type="term" value="P:one-carbon metabolic process"/>
    <property type="evidence" value="ECO:0007669"/>
    <property type="project" value="UniProtKB-UniRule"/>
</dbReference>
<dbReference type="RefSeq" id="WP_055143585.1">
    <property type="nucleotide sequence ID" value="NZ_JXSZ01000005.1"/>
</dbReference>
<keyword evidence="6" id="KW-0342">GTP-binding</keyword>
<dbReference type="InterPro" id="IPR001474">
    <property type="entry name" value="GTP_CycHdrlase_I"/>
</dbReference>
<dbReference type="InterPro" id="IPR020602">
    <property type="entry name" value="GTP_CycHdrlase_I_dom"/>
</dbReference>
<dbReference type="EC" id="3.5.4.16" evidence="6"/>
<keyword evidence="6" id="KW-0479">Metal-binding</keyword>
<comment type="subunit">
    <text evidence="6">Homopolymer.</text>
</comment>
<comment type="caution">
    <text evidence="8">The sequence shown here is derived from an EMBL/GenBank/DDBJ whole genome shotgun (WGS) entry which is preliminary data.</text>
</comment>
<keyword evidence="6" id="KW-0547">Nucleotide-binding</keyword>